<reference evidence="3 4" key="1">
    <citation type="submission" date="2016-10" db="EMBL/GenBank/DDBJ databases">
        <title>Comparative genome analysis of multiple Pseudomonas spp. focuses on biocontrol and plant growth promoting traits.</title>
        <authorList>
            <person name="Tao X.-Y."/>
            <person name="Taylor C.G."/>
        </authorList>
    </citation>
    <scope>NUCLEOTIDE SEQUENCE [LARGE SCALE GENOMIC DNA]</scope>
    <source>
        <strain evidence="3 4">38D7</strain>
    </source>
</reference>
<name>A0A423HY70_9PSED</name>
<dbReference type="AlphaFoldDB" id="A0A423HY70"/>
<feature type="domain" description="Dermonecrotic toxin N-terminal" evidence="2">
    <location>
        <begin position="53"/>
        <end position="255"/>
    </location>
</feature>
<dbReference type="EMBL" id="MOBK01000009">
    <property type="protein sequence ID" value="RON18106.1"/>
    <property type="molecule type" value="Genomic_DNA"/>
</dbReference>
<evidence type="ECO:0000313" key="4">
    <source>
        <dbReference type="Proteomes" id="UP000285636"/>
    </source>
</evidence>
<feature type="domain" description="Dermonecrotic toxin N-terminal" evidence="2">
    <location>
        <begin position="440"/>
        <end position="589"/>
    </location>
</feature>
<accession>A0A423HY70</accession>
<dbReference type="Proteomes" id="UP000285636">
    <property type="component" value="Unassembled WGS sequence"/>
</dbReference>
<keyword evidence="1" id="KW-0812">Transmembrane</keyword>
<dbReference type="RefSeq" id="WP_123435349.1">
    <property type="nucleotide sequence ID" value="NZ_MOBK01000009.1"/>
</dbReference>
<dbReference type="Pfam" id="PF20178">
    <property type="entry name" value="ToxA_N"/>
    <property type="match status" value="2"/>
</dbReference>
<feature type="transmembrane region" description="Helical" evidence="1">
    <location>
        <begin position="676"/>
        <end position="700"/>
    </location>
</feature>
<keyword evidence="1" id="KW-0472">Membrane</keyword>
<organism evidence="3 4">
    <name type="scientific">Pseudomonas brassicacearum</name>
    <dbReference type="NCBI Taxonomy" id="930166"/>
    <lineage>
        <taxon>Bacteria</taxon>
        <taxon>Pseudomonadati</taxon>
        <taxon>Pseudomonadota</taxon>
        <taxon>Gammaproteobacteria</taxon>
        <taxon>Pseudomonadales</taxon>
        <taxon>Pseudomonadaceae</taxon>
        <taxon>Pseudomonas</taxon>
    </lineage>
</organism>
<protein>
    <recommendedName>
        <fullName evidence="2">Dermonecrotic toxin N-terminal domain-containing protein</fullName>
    </recommendedName>
</protein>
<proteinExistence type="predicted"/>
<gene>
    <name evidence="3" type="ORF">BK660_22755</name>
</gene>
<comment type="caution">
    <text evidence="3">The sequence shown here is derived from an EMBL/GenBank/DDBJ whole genome shotgun (WGS) entry which is preliminary data.</text>
</comment>
<evidence type="ECO:0000313" key="3">
    <source>
        <dbReference type="EMBL" id="RON18106.1"/>
    </source>
</evidence>
<sequence length="797" mass="90184">MNMMNKYLSIDIGNRPQWLERASVNEQLHFGELEQQLITSQADLDKQLGSHVSVQAYAKSVASQLLQLEFGSTLDPDELMITSRYSFDVAWNRVTQEDRRSLTELMVCGLHEQGWRGWITFEGEGLPSGLNQQWLEEVMAEDMRAAYGAAYRSMFQRSEVLATMVRITRDQLLLSAFGAKLQGHLEDASLRRVQRALDGEASLMIAPLQLRDDTRPLLELVAIGSRSPSEDDWLLYAPDSPGGQDWYQLPSLRQLSFEIGGWTATSEGSDYLLWRSHALDRETVSGYMNQVFKLPNLWRGVALAPTPYTGAEVLDTIVYNHRAWLVAQEEHHTPYGYRTATQQQRQNFTRMNCELRAMKTIEVREGGFISYERFCHQLVKQIIEENLLSQGEKVAIDPDRICVEYERGQQTTLTRLIADEVHFYSTNAVRDGVPSFIVAADHPPITKLSIHDIADLSRRLRPGEKYIDMLRATHIDREKGFFKQQLYMGIMQRQMRVAILRALFTGRLVREHFEELMKVVAAFDSPQPDWPVGESPDDVQHSALFKLHLKGRPIVDAFVFRLHVGGKIAEYLYTPDAPDGCELRPFKDFVSAVKTRGLGDYFYGRAFGKYQPEVGTYLTDLEQVANFTKAPILERNSRVTDLYACYYDVVTKVISDVDEKTQSLEEIIIGLVSKSVVSAVSAIAIVYAPVGIALSVALFAQNMVQGVRAYTEGNRTKALKHYIKAVIELGVLAKGIHGLSQVTKLQKDVIGLLGDVYTVEKLFAEISGQPRLHERAWEVIQEVLDDPESITSKTTIS</sequence>
<dbReference type="InterPro" id="IPR046673">
    <property type="entry name" value="ToxA_N"/>
</dbReference>
<evidence type="ECO:0000259" key="2">
    <source>
        <dbReference type="Pfam" id="PF20178"/>
    </source>
</evidence>
<keyword evidence="1" id="KW-1133">Transmembrane helix</keyword>
<evidence type="ECO:0000256" key="1">
    <source>
        <dbReference type="SAM" id="Phobius"/>
    </source>
</evidence>